<name>A0A0E0PFL2_ORYRU</name>
<evidence type="ECO:0000313" key="2">
    <source>
        <dbReference type="Proteomes" id="UP000008022"/>
    </source>
</evidence>
<organism evidence="1 2">
    <name type="scientific">Oryza rufipogon</name>
    <name type="common">Brownbeard rice</name>
    <name type="synonym">Asian wild rice</name>
    <dbReference type="NCBI Taxonomy" id="4529"/>
    <lineage>
        <taxon>Eukaryota</taxon>
        <taxon>Viridiplantae</taxon>
        <taxon>Streptophyta</taxon>
        <taxon>Embryophyta</taxon>
        <taxon>Tracheophyta</taxon>
        <taxon>Spermatophyta</taxon>
        <taxon>Magnoliopsida</taxon>
        <taxon>Liliopsida</taxon>
        <taxon>Poales</taxon>
        <taxon>Poaceae</taxon>
        <taxon>BOP clade</taxon>
        <taxon>Oryzoideae</taxon>
        <taxon>Oryzeae</taxon>
        <taxon>Oryzinae</taxon>
        <taxon>Oryza</taxon>
    </lineage>
</organism>
<reference evidence="2" key="1">
    <citation type="submission" date="2013-06" db="EMBL/GenBank/DDBJ databases">
        <authorList>
            <person name="Zhao Q."/>
        </authorList>
    </citation>
    <scope>NUCLEOTIDE SEQUENCE</scope>
    <source>
        <strain evidence="2">cv. W1943</strain>
    </source>
</reference>
<dbReference type="OMA" id="LECTVLM"/>
<protein>
    <submittedName>
        <fullName evidence="1">Uncharacterized protein</fullName>
    </submittedName>
</protein>
<evidence type="ECO:0000313" key="1">
    <source>
        <dbReference type="EnsemblPlants" id="ORUFI04G30990.1"/>
    </source>
</evidence>
<dbReference type="AlphaFoldDB" id="A0A0E0PFL2"/>
<keyword evidence="2" id="KW-1185">Reference proteome</keyword>
<reference evidence="1" key="2">
    <citation type="submission" date="2015-06" db="UniProtKB">
        <authorList>
            <consortium name="EnsemblPlants"/>
        </authorList>
    </citation>
    <scope>IDENTIFICATION</scope>
</reference>
<dbReference type="Proteomes" id="UP000008022">
    <property type="component" value="Unassembled WGS sequence"/>
</dbReference>
<dbReference type="HOGENOM" id="CLU_206155_0_0_1"/>
<proteinExistence type="predicted"/>
<dbReference type="Gramene" id="ORUFI04G30990.1">
    <property type="protein sequence ID" value="ORUFI04G30990.1"/>
    <property type="gene ID" value="ORUFI04G30990"/>
</dbReference>
<dbReference type="EnsemblPlants" id="ORUFI04G30990.1">
    <property type="protein sequence ID" value="ORUFI04G30990.1"/>
    <property type="gene ID" value="ORUFI04G30990"/>
</dbReference>
<sequence>MTRRWKDLLRDLLTWKQILQKRPCIACGLSALMSLECTVLIPDYEKRSEENKNLRERDAFRLVSNC</sequence>
<accession>A0A0E0PFL2</accession>